<name>A0A9D1YPG8_9FIRM</name>
<evidence type="ECO:0000256" key="7">
    <source>
        <dbReference type="ARBA" id="ARBA00022989"/>
    </source>
</evidence>
<evidence type="ECO:0000256" key="2">
    <source>
        <dbReference type="ARBA" id="ARBA00009047"/>
    </source>
</evidence>
<organism evidence="12 13">
    <name type="scientific">Candidatus Eisenbergiella pullistercoris</name>
    <dbReference type="NCBI Taxonomy" id="2838555"/>
    <lineage>
        <taxon>Bacteria</taxon>
        <taxon>Bacillati</taxon>
        <taxon>Bacillota</taxon>
        <taxon>Clostridia</taxon>
        <taxon>Lachnospirales</taxon>
        <taxon>Lachnospiraceae</taxon>
        <taxon>Eisenbergiella</taxon>
    </lineage>
</organism>
<feature type="transmembrane region" description="Helical" evidence="9">
    <location>
        <begin position="166"/>
        <end position="191"/>
    </location>
</feature>
<dbReference type="GO" id="GO:0015423">
    <property type="term" value="F:ABC-type maltose transporter activity"/>
    <property type="evidence" value="ECO:0007669"/>
    <property type="project" value="TreeGrafter"/>
</dbReference>
<evidence type="ECO:0000256" key="1">
    <source>
        <dbReference type="ARBA" id="ARBA00004651"/>
    </source>
</evidence>
<evidence type="ECO:0000256" key="9">
    <source>
        <dbReference type="RuleBase" id="RU363032"/>
    </source>
</evidence>
<evidence type="ECO:0000256" key="8">
    <source>
        <dbReference type="ARBA" id="ARBA00023136"/>
    </source>
</evidence>
<evidence type="ECO:0000259" key="11">
    <source>
        <dbReference type="PROSITE" id="PS50928"/>
    </source>
</evidence>
<dbReference type="PANTHER" id="PTHR47314:SF1">
    <property type="entry name" value="MALTOSE_MALTODEXTRIN TRANSPORT SYSTEM PERMEASE PROTEIN MALF"/>
    <property type="match status" value="1"/>
</dbReference>
<keyword evidence="5 10" id="KW-0762">Sugar transport</keyword>
<dbReference type="Proteomes" id="UP000824007">
    <property type="component" value="Unassembled WGS sequence"/>
</dbReference>
<evidence type="ECO:0000313" key="12">
    <source>
        <dbReference type="EMBL" id="HIY60063.1"/>
    </source>
</evidence>
<evidence type="ECO:0000256" key="10">
    <source>
        <dbReference type="RuleBase" id="RU367050"/>
    </source>
</evidence>
<dbReference type="PROSITE" id="PS50928">
    <property type="entry name" value="ABC_TM1"/>
    <property type="match status" value="1"/>
</dbReference>
<feature type="transmembrane region" description="Helical" evidence="9">
    <location>
        <begin position="107"/>
        <end position="127"/>
    </location>
</feature>
<dbReference type="SUPFAM" id="SSF160964">
    <property type="entry name" value="MalF N-terminal region-like"/>
    <property type="match status" value="1"/>
</dbReference>
<keyword evidence="3 9" id="KW-0813">Transport</keyword>
<evidence type="ECO:0000313" key="13">
    <source>
        <dbReference type="Proteomes" id="UP000824007"/>
    </source>
</evidence>
<evidence type="ECO:0000256" key="4">
    <source>
        <dbReference type="ARBA" id="ARBA00022475"/>
    </source>
</evidence>
<keyword evidence="7 9" id="KW-1133">Transmembrane helix</keyword>
<protein>
    <recommendedName>
        <fullName evidence="10">Maltose/maltodextrin transport system permease protein</fullName>
    </recommendedName>
</protein>
<dbReference type="AlphaFoldDB" id="A0A9D1YPG8"/>
<keyword evidence="4 10" id="KW-1003">Cell membrane</keyword>
<sequence length="467" mass="52779">MAKEKKRLESVRNAAAGLGRNIADIGRTFAEGSWSTRISFLIMGFGQLVHRQVLRGVLFLATEILFIYFMVTFGAQYVIKLPTLGTVATHTDKTGVVPVTVYGDNSFLILLYGILSVFVVIAFVYLWRVNIRQNRQIQELQKEGKPLPASMQDLKSLFNKNFDKTLLALPNIGVFVFVIVPIIFMICIAFTNYDADHQPPSNLFTWVGLTNFRNLFSVGSAGFGSTFFTVLGWTLVWAFFATFLNYFLGMGVAILINKKGIKFKKLWRTILVMTIAVPQFVSLLYVYKMFADDGLVNSYLIKWGVIENYIPFWSNAIYARILIIVINVWIGIPYMMLMATGILMNIPEDLYESARIDGANGFQMFRKITLPYMLFVTGPYLLTSFTNNLNNFNVIYLLTQGKPTSMELTGGAGYTDLLITWLYKLTVNDTNYRMAAVLGIMVFAVTAVISLVVYRLLPSVRDEEGFQ</sequence>
<comment type="subcellular location">
    <subcellularLocation>
        <location evidence="1 9">Cell membrane</location>
        <topology evidence="1 9">Multi-pass membrane protein</topology>
    </subcellularLocation>
</comment>
<accession>A0A9D1YPG8</accession>
<dbReference type="GO" id="GO:1990060">
    <property type="term" value="C:maltose transport complex"/>
    <property type="evidence" value="ECO:0007669"/>
    <property type="project" value="TreeGrafter"/>
</dbReference>
<keyword evidence="6 9" id="KW-0812">Transmembrane</keyword>
<dbReference type="GO" id="GO:0042956">
    <property type="term" value="P:maltodextrin transmembrane transport"/>
    <property type="evidence" value="ECO:0007669"/>
    <property type="project" value="TreeGrafter"/>
</dbReference>
<gene>
    <name evidence="12" type="ORF">H9831_05195</name>
</gene>
<dbReference type="EMBL" id="DXDD01000068">
    <property type="protein sequence ID" value="HIY60063.1"/>
    <property type="molecule type" value="Genomic_DNA"/>
</dbReference>
<comment type="similarity">
    <text evidence="2 10">Belongs to the binding-protein-dependent transport system permease family. MalFG subfamily.</text>
</comment>
<comment type="caution">
    <text evidence="12">The sequence shown here is derived from an EMBL/GenBank/DDBJ whole genome shotgun (WGS) entry which is preliminary data.</text>
</comment>
<evidence type="ECO:0000256" key="3">
    <source>
        <dbReference type="ARBA" id="ARBA00022448"/>
    </source>
</evidence>
<dbReference type="InterPro" id="IPR035906">
    <property type="entry name" value="MetI-like_sf"/>
</dbReference>
<evidence type="ECO:0000256" key="5">
    <source>
        <dbReference type="ARBA" id="ARBA00022597"/>
    </source>
</evidence>
<reference evidence="12" key="1">
    <citation type="journal article" date="2021" name="PeerJ">
        <title>Extensive microbial diversity within the chicken gut microbiome revealed by metagenomics and culture.</title>
        <authorList>
            <person name="Gilroy R."/>
            <person name="Ravi A."/>
            <person name="Getino M."/>
            <person name="Pursley I."/>
            <person name="Horton D.L."/>
            <person name="Alikhan N.F."/>
            <person name="Baker D."/>
            <person name="Gharbi K."/>
            <person name="Hall N."/>
            <person name="Watson M."/>
            <person name="Adriaenssens E.M."/>
            <person name="Foster-Nyarko E."/>
            <person name="Jarju S."/>
            <person name="Secka A."/>
            <person name="Antonio M."/>
            <person name="Oren A."/>
            <person name="Chaudhuri R.R."/>
            <person name="La Ragione R."/>
            <person name="Hildebrand F."/>
            <person name="Pallen M.J."/>
        </authorList>
    </citation>
    <scope>NUCLEOTIDE SEQUENCE</scope>
    <source>
        <strain evidence="12">ChiSxjej3B15-24422</strain>
    </source>
</reference>
<dbReference type="Pfam" id="PF00528">
    <property type="entry name" value="BPD_transp_1"/>
    <property type="match status" value="1"/>
</dbReference>
<feature type="transmembrane region" description="Helical" evidence="9">
    <location>
        <begin position="57"/>
        <end position="79"/>
    </location>
</feature>
<dbReference type="InterPro" id="IPR000515">
    <property type="entry name" value="MetI-like"/>
</dbReference>
<dbReference type="CDD" id="cd06261">
    <property type="entry name" value="TM_PBP2"/>
    <property type="match status" value="1"/>
</dbReference>
<feature type="transmembrane region" description="Helical" evidence="9">
    <location>
        <begin position="434"/>
        <end position="457"/>
    </location>
</feature>
<feature type="transmembrane region" description="Helical" evidence="9">
    <location>
        <begin position="235"/>
        <end position="257"/>
    </location>
</feature>
<reference evidence="12" key="2">
    <citation type="submission" date="2021-04" db="EMBL/GenBank/DDBJ databases">
        <authorList>
            <person name="Gilroy R."/>
        </authorList>
    </citation>
    <scope>NUCLEOTIDE SEQUENCE</scope>
    <source>
        <strain evidence="12">ChiSxjej3B15-24422</strain>
    </source>
</reference>
<dbReference type="Gene3D" id="1.10.3720.10">
    <property type="entry name" value="MetI-like"/>
    <property type="match status" value="1"/>
</dbReference>
<proteinExistence type="inferred from homology"/>
<keyword evidence="8 9" id="KW-0472">Membrane</keyword>
<dbReference type="SUPFAM" id="SSF161098">
    <property type="entry name" value="MetI-like"/>
    <property type="match status" value="1"/>
</dbReference>
<comment type="function">
    <text evidence="10">Part of the ABC transporter complex MalEFGK involved in maltose/maltodextrin import. Probably responsible for the translocation of the substrate across the membrane.</text>
</comment>
<evidence type="ECO:0000256" key="6">
    <source>
        <dbReference type="ARBA" id="ARBA00022692"/>
    </source>
</evidence>
<feature type="transmembrane region" description="Helical" evidence="9">
    <location>
        <begin position="269"/>
        <end position="287"/>
    </location>
</feature>
<feature type="transmembrane region" description="Helical" evidence="9">
    <location>
        <begin position="364"/>
        <end position="382"/>
    </location>
</feature>
<dbReference type="PANTHER" id="PTHR47314">
    <property type="entry name" value="MALTOSE/MALTODEXTRIN TRANSPORT SYSTEM PERMEASE PROTEIN MALF"/>
    <property type="match status" value="1"/>
</dbReference>
<feature type="domain" description="ABC transmembrane type-1" evidence="11">
    <location>
        <begin position="231"/>
        <end position="453"/>
    </location>
</feature>
<feature type="transmembrane region" description="Helical" evidence="9">
    <location>
        <begin position="317"/>
        <end position="343"/>
    </location>
</feature>